<dbReference type="EMBL" id="CP050296">
    <property type="protein sequence ID" value="QND57480.1"/>
    <property type="molecule type" value="Genomic_DNA"/>
</dbReference>
<evidence type="ECO:0000313" key="4">
    <source>
        <dbReference type="Proteomes" id="UP000515465"/>
    </source>
</evidence>
<feature type="transmembrane region" description="Helical" evidence="2">
    <location>
        <begin position="182"/>
        <end position="205"/>
    </location>
</feature>
<evidence type="ECO:0000256" key="1">
    <source>
        <dbReference type="SAM" id="MobiDB-lite"/>
    </source>
</evidence>
<gene>
    <name evidence="3" type="ORF">HB778_13275</name>
</gene>
<feature type="region of interest" description="Disordered" evidence="1">
    <location>
        <begin position="270"/>
        <end position="291"/>
    </location>
</feature>
<name>A0A7G6SSJ8_9HYPH</name>
<keyword evidence="2" id="KW-0812">Transmembrane</keyword>
<feature type="transmembrane region" description="Helical" evidence="2">
    <location>
        <begin position="149"/>
        <end position="170"/>
    </location>
</feature>
<sequence>MPKYSTLMILLSKLFIAISFSAFCVLASYIAAKFVYSGQMEFQLLEKFGLDLRDRSREDRSYDLIYSDHNSVTSWLLNCVGASKFDDLPEESKQFLTPFIFLSYNDENTSKLRPFFAGERVLGALSKDITMKRVYWSAQANGAYSQWQFATWITISIGMLTTIFVSLSTTEFGRGEGTTQRVVRTLAVVFPALGTAAAAIVGFYGPQADWSQASRSLASLSQLHGQLAIEIWKQNCIKSPGDQNEIDLKPLLEGWSKRYIDIETLSNTSNTAAATTPGTSDNSSDKSRVAP</sequence>
<feature type="transmembrane region" description="Helical" evidence="2">
    <location>
        <begin position="7"/>
        <end position="32"/>
    </location>
</feature>
<dbReference type="RefSeq" id="WP_183464299.1">
    <property type="nucleotide sequence ID" value="NZ_CP050296.1"/>
</dbReference>
<evidence type="ECO:0000256" key="2">
    <source>
        <dbReference type="SAM" id="Phobius"/>
    </source>
</evidence>
<dbReference type="AlphaFoldDB" id="A0A7G6SSJ8"/>
<dbReference type="Proteomes" id="UP000515465">
    <property type="component" value="Chromosome"/>
</dbReference>
<evidence type="ECO:0008006" key="5">
    <source>
        <dbReference type="Google" id="ProtNLM"/>
    </source>
</evidence>
<reference evidence="4" key="1">
    <citation type="journal article" date="2020" name="Mol. Plant Microbe">
        <title>Rhizobial microsymbionts of the narrowly endemic Oxytropis species growing in Kamchatka are characterized by significant genetic diversity and possess a set of genes that are associated with T3SS and T6SS secretion systems and can affect the development of symbiosis.</title>
        <authorList>
            <person name="Safronova V."/>
            <person name="Guro P."/>
            <person name="Sazanova A."/>
            <person name="Kuznetsova I."/>
            <person name="Belimov A."/>
            <person name="Yakubov V."/>
            <person name="Chirak E."/>
            <person name="Afonin A."/>
            <person name="Gogolev Y."/>
            <person name="Andronov E."/>
            <person name="Tikhonovich I."/>
        </authorList>
    </citation>
    <scope>NUCLEOTIDE SEQUENCE [LARGE SCALE GENOMIC DNA]</scope>
    <source>
        <strain evidence="4">583</strain>
    </source>
</reference>
<protein>
    <recommendedName>
        <fullName evidence="5">DUF4231 domain-containing protein</fullName>
    </recommendedName>
</protein>
<evidence type="ECO:0000313" key="3">
    <source>
        <dbReference type="EMBL" id="QND57480.1"/>
    </source>
</evidence>
<keyword evidence="2" id="KW-1133">Transmembrane helix</keyword>
<organism evidence="3 4">
    <name type="scientific">Mesorhizobium huakuii</name>
    <dbReference type="NCBI Taxonomy" id="28104"/>
    <lineage>
        <taxon>Bacteria</taxon>
        <taxon>Pseudomonadati</taxon>
        <taxon>Pseudomonadota</taxon>
        <taxon>Alphaproteobacteria</taxon>
        <taxon>Hyphomicrobiales</taxon>
        <taxon>Phyllobacteriaceae</taxon>
        <taxon>Mesorhizobium</taxon>
    </lineage>
</organism>
<proteinExistence type="predicted"/>
<accession>A0A7G6SSJ8</accession>
<feature type="compositionally biased region" description="Low complexity" evidence="1">
    <location>
        <begin position="270"/>
        <end position="280"/>
    </location>
</feature>
<keyword evidence="2" id="KW-0472">Membrane</keyword>